<protein>
    <recommendedName>
        <fullName evidence="3">DUF4325 domain-containing protein</fullName>
    </recommendedName>
</protein>
<sequence length="84" mass="9575">MISKIINIGSEIAPVLSIRKSAADLFDEFESFPADEILVDFKDVNFMSRAFAHEYVVQKRKSSKNISEIHLSEDAQKMIEIVSR</sequence>
<dbReference type="RefSeq" id="WP_338098853.1">
    <property type="nucleotide sequence ID" value="NZ_JAWDKD010000007.1"/>
</dbReference>
<gene>
    <name evidence="1" type="ORF">MsAg5_02960</name>
</gene>
<comment type="caution">
    <text evidence="1">The sequence shown here is derived from an EMBL/GenBank/DDBJ whole genome shotgun (WGS) entry which is preliminary data.</text>
</comment>
<organism evidence="1 2">
    <name type="scientific">Methanolapillus africanus</name>
    <dbReference type="NCBI Taxonomy" id="3028297"/>
    <lineage>
        <taxon>Archaea</taxon>
        <taxon>Methanobacteriati</taxon>
        <taxon>Methanobacteriota</taxon>
        <taxon>Stenosarchaea group</taxon>
        <taxon>Methanomicrobia</taxon>
        <taxon>Methanosarcinales</taxon>
        <taxon>Methanosarcinaceae</taxon>
        <taxon>Methanolapillus</taxon>
    </lineage>
</organism>
<dbReference type="EMBL" id="JAWDKD010000007">
    <property type="protein sequence ID" value="MDV0446457.1"/>
    <property type="molecule type" value="Genomic_DNA"/>
</dbReference>
<accession>A0AAE4MH12</accession>
<dbReference type="Proteomes" id="UP001271789">
    <property type="component" value="Unassembled WGS sequence"/>
</dbReference>
<evidence type="ECO:0000313" key="1">
    <source>
        <dbReference type="EMBL" id="MDV0446457.1"/>
    </source>
</evidence>
<proteinExistence type="predicted"/>
<reference evidence="1" key="1">
    <citation type="submission" date="2023-06" db="EMBL/GenBank/DDBJ databases">
        <title>Genome sequence of Methanosarcinaceae archaeon Ag5.</title>
        <authorList>
            <person name="Protasov E."/>
            <person name="Platt K."/>
            <person name="Poehlein A."/>
            <person name="Daniel R."/>
            <person name="Brune A."/>
        </authorList>
    </citation>
    <scope>NUCLEOTIDE SEQUENCE</scope>
    <source>
        <strain evidence="1">Ag5</strain>
    </source>
</reference>
<evidence type="ECO:0000313" key="2">
    <source>
        <dbReference type="Proteomes" id="UP001271789"/>
    </source>
</evidence>
<evidence type="ECO:0008006" key="3">
    <source>
        <dbReference type="Google" id="ProtNLM"/>
    </source>
</evidence>
<keyword evidence="2" id="KW-1185">Reference proteome</keyword>
<name>A0AAE4MH12_9EURY</name>
<dbReference type="AlphaFoldDB" id="A0AAE4MH12"/>